<sequence length="118" mass="12987">MATAMSTHLFYPPHIPPHSYPLHRPAPISSIFSPSLLSPTPWRSGWWIEPMCRKLTAKVVWVMSSFIVCIAMAMVTILSSCRSATLAAMCRTPPPSTRASRALHSPSSYHLASPSPSR</sequence>
<keyword evidence="2" id="KW-0472">Membrane</keyword>
<accession>A0A8T0QT73</accession>
<keyword evidence="2" id="KW-0812">Transmembrane</keyword>
<keyword evidence="2" id="KW-1133">Transmembrane helix</keyword>
<dbReference type="EMBL" id="CM029048">
    <property type="protein sequence ID" value="KAG2576336.1"/>
    <property type="molecule type" value="Genomic_DNA"/>
</dbReference>
<comment type="caution">
    <text evidence="3">The sequence shown here is derived from an EMBL/GenBank/DDBJ whole genome shotgun (WGS) entry which is preliminary data.</text>
</comment>
<dbReference type="AlphaFoldDB" id="A0A8T0QT73"/>
<evidence type="ECO:0000256" key="2">
    <source>
        <dbReference type="SAM" id="Phobius"/>
    </source>
</evidence>
<protein>
    <submittedName>
        <fullName evidence="3">Uncharacterized protein</fullName>
    </submittedName>
</protein>
<evidence type="ECO:0000313" key="3">
    <source>
        <dbReference type="EMBL" id="KAG2576336.1"/>
    </source>
</evidence>
<name>A0A8T0QT73_PANVG</name>
<organism evidence="3 4">
    <name type="scientific">Panicum virgatum</name>
    <name type="common">Blackwell switchgrass</name>
    <dbReference type="NCBI Taxonomy" id="38727"/>
    <lineage>
        <taxon>Eukaryota</taxon>
        <taxon>Viridiplantae</taxon>
        <taxon>Streptophyta</taxon>
        <taxon>Embryophyta</taxon>
        <taxon>Tracheophyta</taxon>
        <taxon>Spermatophyta</taxon>
        <taxon>Magnoliopsida</taxon>
        <taxon>Liliopsida</taxon>
        <taxon>Poales</taxon>
        <taxon>Poaceae</taxon>
        <taxon>PACMAD clade</taxon>
        <taxon>Panicoideae</taxon>
        <taxon>Panicodae</taxon>
        <taxon>Paniceae</taxon>
        <taxon>Panicinae</taxon>
        <taxon>Panicum</taxon>
        <taxon>Panicum sect. Hiantes</taxon>
    </lineage>
</organism>
<evidence type="ECO:0000256" key="1">
    <source>
        <dbReference type="SAM" id="MobiDB-lite"/>
    </source>
</evidence>
<evidence type="ECO:0000313" key="4">
    <source>
        <dbReference type="Proteomes" id="UP000823388"/>
    </source>
</evidence>
<feature type="compositionally biased region" description="Polar residues" evidence="1">
    <location>
        <begin position="105"/>
        <end position="118"/>
    </location>
</feature>
<proteinExistence type="predicted"/>
<feature type="transmembrane region" description="Helical" evidence="2">
    <location>
        <begin position="59"/>
        <end position="79"/>
    </location>
</feature>
<keyword evidence="4" id="KW-1185">Reference proteome</keyword>
<feature type="region of interest" description="Disordered" evidence="1">
    <location>
        <begin position="94"/>
        <end position="118"/>
    </location>
</feature>
<reference evidence="3" key="1">
    <citation type="submission" date="2020-05" db="EMBL/GenBank/DDBJ databases">
        <title>WGS assembly of Panicum virgatum.</title>
        <authorList>
            <person name="Lovell J.T."/>
            <person name="Jenkins J."/>
            <person name="Shu S."/>
            <person name="Juenger T.E."/>
            <person name="Schmutz J."/>
        </authorList>
    </citation>
    <scope>NUCLEOTIDE SEQUENCE</scope>
    <source>
        <strain evidence="3">AP13</strain>
    </source>
</reference>
<dbReference type="Proteomes" id="UP000823388">
    <property type="component" value="Chromosome 6N"/>
</dbReference>
<gene>
    <name evidence="3" type="ORF">PVAP13_6NG015931</name>
</gene>